<feature type="transmembrane region" description="Helical" evidence="2">
    <location>
        <begin position="108"/>
        <end position="131"/>
    </location>
</feature>
<feature type="transmembrane region" description="Helical" evidence="2">
    <location>
        <begin position="200"/>
        <end position="222"/>
    </location>
</feature>
<proteinExistence type="predicted"/>
<protein>
    <recommendedName>
        <fullName evidence="3">DUF4396 domain-containing protein</fullName>
    </recommendedName>
</protein>
<feature type="transmembrane region" description="Helical" evidence="2">
    <location>
        <begin position="48"/>
        <end position="70"/>
    </location>
</feature>
<organism evidence="4 5">
    <name type="scientific">Terrabacter ginsenosidimutans</name>
    <dbReference type="NCBI Taxonomy" id="490575"/>
    <lineage>
        <taxon>Bacteria</taxon>
        <taxon>Bacillati</taxon>
        <taxon>Actinomycetota</taxon>
        <taxon>Actinomycetes</taxon>
        <taxon>Micrococcales</taxon>
        <taxon>Intrasporangiaceae</taxon>
        <taxon>Terrabacter</taxon>
    </lineage>
</organism>
<dbReference type="RefSeq" id="WP_344942424.1">
    <property type="nucleotide sequence ID" value="NZ_BAABDC010000001.1"/>
</dbReference>
<gene>
    <name evidence="4" type="ORF">GCM10022399_10050</name>
</gene>
<dbReference type="Proteomes" id="UP001501468">
    <property type="component" value="Unassembled WGS sequence"/>
</dbReference>
<keyword evidence="2" id="KW-0472">Membrane</keyword>
<name>A0ABP7CX05_9MICO</name>
<evidence type="ECO:0000256" key="2">
    <source>
        <dbReference type="SAM" id="Phobius"/>
    </source>
</evidence>
<dbReference type="Pfam" id="PF14342">
    <property type="entry name" value="DUF4396"/>
    <property type="match status" value="1"/>
</dbReference>
<evidence type="ECO:0000256" key="1">
    <source>
        <dbReference type="SAM" id="MobiDB-lite"/>
    </source>
</evidence>
<feature type="compositionally biased region" description="Low complexity" evidence="1">
    <location>
        <begin position="15"/>
        <end position="28"/>
    </location>
</feature>
<evidence type="ECO:0000259" key="3">
    <source>
        <dbReference type="Pfam" id="PF14342"/>
    </source>
</evidence>
<evidence type="ECO:0000313" key="5">
    <source>
        <dbReference type="Proteomes" id="UP001501468"/>
    </source>
</evidence>
<feature type="domain" description="DUF4396" evidence="3">
    <location>
        <begin position="42"/>
        <end position="172"/>
    </location>
</feature>
<sequence length="240" mass="23756">MSDAAPAPHAEHTSPAHSAHAPHAGHAAHATHEGHGGSLVSMAASATLHCLTGCAIGEILGLMLGTAAGLGNGQTIALSVALAFLFGYTLSSLPLLRSGLALGAALRLVLAADTVSILTMEVVDNLVMAVIPGAMNAGLVNAVFWVGMSISLVAAFLAAYPVNRYLLARGKGHALTHEHHGAAGAVTGARRFIPVLPTSALAAAIAAFMLGGLVVSVANGLAASASAEAPAPVHAASSTR</sequence>
<reference evidence="5" key="1">
    <citation type="journal article" date="2019" name="Int. J. Syst. Evol. Microbiol.">
        <title>The Global Catalogue of Microorganisms (GCM) 10K type strain sequencing project: providing services to taxonomists for standard genome sequencing and annotation.</title>
        <authorList>
            <consortium name="The Broad Institute Genomics Platform"/>
            <consortium name="The Broad Institute Genome Sequencing Center for Infectious Disease"/>
            <person name="Wu L."/>
            <person name="Ma J."/>
        </authorList>
    </citation>
    <scope>NUCLEOTIDE SEQUENCE [LARGE SCALE GENOMIC DNA]</scope>
    <source>
        <strain evidence="5">JCM 17125</strain>
    </source>
</reference>
<comment type="caution">
    <text evidence="4">The sequence shown here is derived from an EMBL/GenBank/DDBJ whole genome shotgun (WGS) entry which is preliminary data.</text>
</comment>
<dbReference type="EMBL" id="BAABDC010000001">
    <property type="protein sequence ID" value="GAA3695499.1"/>
    <property type="molecule type" value="Genomic_DNA"/>
</dbReference>
<dbReference type="InterPro" id="IPR025509">
    <property type="entry name" value="DUF4396"/>
</dbReference>
<accession>A0ABP7CX05</accession>
<feature type="region of interest" description="Disordered" evidence="1">
    <location>
        <begin position="1"/>
        <end position="33"/>
    </location>
</feature>
<keyword evidence="2" id="KW-1133">Transmembrane helix</keyword>
<keyword evidence="5" id="KW-1185">Reference proteome</keyword>
<feature type="transmembrane region" description="Helical" evidence="2">
    <location>
        <begin position="76"/>
        <end position="96"/>
    </location>
</feature>
<evidence type="ECO:0000313" key="4">
    <source>
        <dbReference type="EMBL" id="GAA3695499.1"/>
    </source>
</evidence>
<feature type="transmembrane region" description="Helical" evidence="2">
    <location>
        <begin position="143"/>
        <end position="162"/>
    </location>
</feature>
<keyword evidence="2" id="KW-0812">Transmembrane</keyword>